<feature type="transmembrane region" description="Helical" evidence="1">
    <location>
        <begin position="12"/>
        <end position="30"/>
    </location>
</feature>
<dbReference type="RefSeq" id="WP_268211012.1">
    <property type="nucleotide sequence ID" value="NZ_JANSKK010000005.1"/>
</dbReference>
<gene>
    <name evidence="2" type="ORF">NW112_02630</name>
</gene>
<protein>
    <submittedName>
        <fullName evidence="2">Uncharacterized protein</fullName>
    </submittedName>
</protein>
<dbReference type="AlphaFoldDB" id="A0A9Q4GZ47"/>
<sequence>MKELLMSILTNKGFLTTVGFFIIGILKSIYDKISGQQISKISSVFVIFYINLFVYMVLLLIYVESVLLFNEYTLLDKILLIAVLTIMIVSFIMEIILEWHLKYSFILFKIEDLIGWRKRLKKTHEGLLIEYKTLRDIKRSKTKNGIDKNIERQIFISNKTEYIQESFLYEDRYRRLKKLNLLFLEVIRWSIPIVIIIFGVGLTYFLGYENSTVKWIWGVSILICFVIRIIICAIQARTILPQNETEIKQAFNEMKNI</sequence>
<comment type="caution">
    <text evidence="2">The sequence shown here is derived from an EMBL/GenBank/DDBJ whole genome shotgun (WGS) entry which is preliminary data.</text>
</comment>
<keyword evidence="1" id="KW-0472">Membrane</keyword>
<proteinExistence type="predicted"/>
<name>A0A9Q4GZ47_9STAP</name>
<feature type="transmembrane region" description="Helical" evidence="1">
    <location>
        <begin position="215"/>
        <end position="234"/>
    </location>
</feature>
<feature type="transmembrane region" description="Helical" evidence="1">
    <location>
        <begin position="181"/>
        <end position="203"/>
    </location>
</feature>
<evidence type="ECO:0000256" key="1">
    <source>
        <dbReference type="SAM" id="Phobius"/>
    </source>
</evidence>
<evidence type="ECO:0000313" key="3">
    <source>
        <dbReference type="Proteomes" id="UP001081438"/>
    </source>
</evidence>
<dbReference type="Proteomes" id="UP001081438">
    <property type="component" value="Unassembled WGS sequence"/>
</dbReference>
<keyword evidence="1" id="KW-1133">Transmembrane helix</keyword>
<organism evidence="2 3">
    <name type="scientific">Staphylococcus pettenkoferi</name>
    <dbReference type="NCBI Taxonomy" id="170573"/>
    <lineage>
        <taxon>Bacteria</taxon>
        <taxon>Bacillati</taxon>
        <taxon>Bacillota</taxon>
        <taxon>Bacilli</taxon>
        <taxon>Bacillales</taxon>
        <taxon>Staphylococcaceae</taxon>
        <taxon>Staphylococcus</taxon>
    </lineage>
</organism>
<reference evidence="2" key="1">
    <citation type="journal article" date="2022" name="Int. J. Mol. Sci.">
        <title>Phenotypic and genotypic virulence characterisation of Staphylococcus pettenkoferi strains isolated from human bloodstream and diabetic foot infections.</title>
        <authorList>
            <person name="Magnan C."/>
        </authorList>
    </citation>
    <scope>NUCLEOTIDE SEQUENCE</scope>
    <source>
        <strain evidence="2">NSP020P</strain>
    </source>
</reference>
<accession>A0A9Q4GZ47</accession>
<dbReference type="EMBL" id="JANSKX010000009">
    <property type="protein sequence ID" value="MCY1594130.1"/>
    <property type="molecule type" value="Genomic_DNA"/>
</dbReference>
<keyword evidence="1" id="KW-0812">Transmembrane</keyword>
<feature type="transmembrane region" description="Helical" evidence="1">
    <location>
        <begin position="78"/>
        <end position="97"/>
    </location>
</feature>
<evidence type="ECO:0000313" key="2">
    <source>
        <dbReference type="EMBL" id="MCY1594130.1"/>
    </source>
</evidence>
<feature type="transmembrane region" description="Helical" evidence="1">
    <location>
        <begin position="42"/>
        <end position="63"/>
    </location>
</feature>